<gene>
    <name evidence="10" type="ORF">SAMN04488554_1784</name>
</gene>
<keyword evidence="3" id="KW-1003">Cell membrane</keyword>
<reference evidence="11" key="1">
    <citation type="submission" date="2016-10" db="EMBL/GenBank/DDBJ databases">
        <authorList>
            <person name="Varghese N."/>
            <person name="Submissions S."/>
        </authorList>
    </citation>
    <scope>NUCLEOTIDE SEQUENCE [LARGE SCALE GENOMIC DNA]</scope>
    <source>
        <strain evidence="11">DSM 21368</strain>
    </source>
</reference>
<dbReference type="InterPro" id="IPR035906">
    <property type="entry name" value="MetI-like_sf"/>
</dbReference>
<keyword evidence="11" id="KW-1185">Reference proteome</keyword>
<protein>
    <submittedName>
        <fullName evidence="10">Carbohydrate ABC transporter membrane protein 2, CUT1 family</fullName>
    </submittedName>
</protein>
<sequence length="296" mass="31658">MTTITQRPAAGTTSTMPTRPTRPGRSRWASIAVYAFLAAVTAVSLTPTVWVMSSAFKTAIQINSGSGLWPSPWTLQGFADAFTEIHLHAYIGNSVLYAVGGTTGALVAAFLAAYPLARYAFRGRNALVATFSLALAIPLVGLATPLFFVVRSLELFDSRLGLVIFYAALEFPFTFIVLRSFLLSLPGEIEEAAVMDGAGYFTIVRRIVVPLSRPAIATVCVVAFVKIWNEFYFANLLTVSADNHNVQLALAGFKSQFGFNITGALAGAVLVMLVPIGLFLILQRQVIAGLTAGAVK</sequence>
<proteinExistence type="inferred from homology"/>
<evidence type="ECO:0000259" key="9">
    <source>
        <dbReference type="PROSITE" id="PS50928"/>
    </source>
</evidence>
<dbReference type="PROSITE" id="PS50928">
    <property type="entry name" value="ABC_TM1"/>
    <property type="match status" value="1"/>
</dbReference>
<dbReference type="SUPFAM" id="SSF161098">
    <property type="entry name" value="MetI-like"/>
    <property type="match status" value="1"/>
</dbReference>
<dbReference type="GO" id="GO:0055085">
    <property type="term" value="P:transmembrane transport"/>
    <property type="evidence" value="ECO:0007669"/>
    <property type="project" value="InterPro"/>
</dbReference>
<keyword evidence="2 7" id="KW-0813">Transport</keyword>
<evidence type="ECO:0000256" key="6">
    <source>
        <dbReference type="ARBA" id="ARBA00023136"/>
    </source>
</evidence>
<keyword evidence="6 7" id="KW-0472">Membrane</keyword>
<feature type="domain" description="ABC transmembrane type-1" evidence="9">
    <location>
        <begin position="91"/>
        <end position="282"/>
    </location>
</feature>
<feature type="transmembrane region" description="Helical" evidence="7">
    <location>
        <begin position="160"/>
        <end position="178"/>
    </location>
</feature>
<dbReference type="PANTHER" id="PTHR43744:SF3">
    <property type="entry name" value="LACTOSE TRANSPORT SYSTEM PERMEASE PROTEIN LACG"/>
    <property type="match status" value="1"/>
</dbReference>
<evidence type="ECO:0000256" key="8">
    <source>
        <dbReference type="SAM" id="MobiDB-lite"/>
    </source>
</evidence>
<evidence type="ECO:0000256" key="7">
    <source>
        <dbReference type="RuleBase" id="RU363032"/>
    </source>
</evidence>
<comment type="subcellular location">
    <subcellularLocation>
        <location evidence="1 7">Cell membrane</location>
        <topology evidence="1 7">Multi-pass membrane protein</topology>
    </subcellularLocation>
</comment>
<dbReference type="CDD" id="cd06261">
    <property type="entry name" value="TM_PBP2"/>
    <property type="match status" value="1"/>
</dbReference>
<keyword evidence="5 7" id="KW-1133">Transmembrane helix</keyword>
<dbReference type="EMBL" id="FNTX01000001">
    <property type="protein sequence ID" value="SEE20172.1"/>
    <property type="molecule type" value="Genomic_DNA"/>
</dbReference>
<accession>A0A1H5GWU0</accession>
<dbReference type="GO" id="GO:0005886">
    <property type="term" value="C:plasma membrane"/>
    <property type="evidence" value="ECO:0007669"/>
    <property type="project" value="UniProtKB-SubCell"/>
</dbReference>
<feature type="transmembrane region" description="Helical" evidence="7">
    <location>
        <begin position="257"/>
        <end position="282"/>
    </location>
</feature>
<name>A0A1H5GWU0_9MICO</name>
<evidence type="ECO:0000256" key="2">
    <source>
        <dbReference type="ARBA" id="ARBA00022448"/>
    </source>
</evidence>
<dbReference type="Pfam" id="PF00528">
    <property type="entry name" value="BPD_transp_1"/>
    <property type="match status" value="1"/>
</dbReference>
<dbReference type="Gene3D" id="1.10.3720.10">
    <property type="entry name" value="MetI-like"/>
    <property type="match status" value="1"/>
</dbReference>
<evidence type="ECO:0000256" key="3">
    <source>
        <dbReference type="ARBA" id="ARBA00022475"/>
    </source>
</evidence>
<comment type="similarity">
    <text evidence="7">Belongs to the binding-protein-dependent transport system permease family.</text>
</comment>
<feature type="transmembrane region" description="Helical" evidence="7">
    <location>
        <begin position="95"/>
        <end position="114"/>
    </location>
</feature>
<dbReference type="OrthoDB" id="9794684at2"/>
<feature type="transmembrane region" description="Helical" evidence="7">
    <location>
        <begin position="28"/>
        <end position="50"/>
    </location>
</feature>
<feature type="transmembrane region" description="Helical" evidence="7">
    <location>
        <begin position="126"/>
        <end position="148"/>
    </location>
</feature>
<evidence type="ECO:0000256" key="1">
    <source>
        <dbReference type="ARBA" id="ARBA00004651"/>
    </source>
</evidence>
<evidence type="ECO:0000313" key="11">
    <source>
        <dbReference type="Proteomes" id="UP000199220"/>
    </source>
</evidence>
<dbReference type="Proteomes" id="UP000199220">
    <property type="component" value="Unassembled WGS sequence"/>
</dbReference>
<dbReference type="STRING" id="648782.SAMN04488554_1784"/>
<keyword evidence="4 7" id="KW-0812">Transmembrane</keyword>
<feature type="compositionally biased region" description="Low complexity" evidence="8">
    <location>
        <begin position="11"/>
        <end position="24"/>
    </location>
</feature>
<evidence type="ECO:0000313" key="10">
    <source>
        <dbReference type="EMBL" id="SEE20172.1"/>
    </source>
</evidence>
<evidence type="ECO:0000256" key="5">
    <source>
        <dbReference type="ARBA" id="ARBA00022989"/>
    </source>
</evidence>
<dbReference type="PANTHER" id="PTHR43744">
    <property type="entry name" value="ABC TRANSPORTER PERMEASE PROTEIN MG189-RELATED-RELATED"/>
    <property type="match status" value="1"/>
</dbReference>
<feature type="region of interest" description="Disordered" evidence="8">
    <location>
        <begin position="1"/>
        <end position="24"/>
    </location>
</feature>
<dbReference type="AlphaFoldDB" id="A0A1H5GWU0"/>
<organism evidence="10 11">
    <name type="scientific">Ruania alba</name>
    <dbReference type="NCBI Taxonomy" id="648782"/>
    <lineage>
        <taxon>Bacteria</taxon>
        <taxon>Bacillati</taxon>
        <taxon>Actinomycetota</taxon>
        <taxon>Actinomycetes</taxon>
        <taxon>Micrococcales</taxon>
        <taxon>Ruaniaceae</taxon>
        <taxon>Ruania</taxon>
    </lineage>
</organism>
<evidence type="ECO:0000256" key="4">
    <source>
        <dbReference type="ARBA" id="ARBA00022692"/>
    </source>
</evidence>
<dbReference type="InterPro" id="IPR000515">
    <property type="entry name" value="MetI-like"/>
</dbReference>